<dbReference type="InterPro" id="IPR013750">
    <property type="entry name" value="GHMP_kinase_C_dom"/>
</dbReference>
<sequence length="292" mass="29556">MGCAVEGQGDTVTATVLPDRPGHVEIESIEGDGGRLTLEAPKNCVGIAAIETLKLLGSPSCGVSLKLQKGLPLGSGMGSSAASAAAGAWAVNALFGAPLSKQVLVPAGLASEAIVSGYHADNIAPALLGGFVLIRSCNPLDIQQLSFPGDLWFVLVNPVFEAPTAEMRAVLPKQVPMASAVHNSAMGGSLVAGILQGCAKATGRALDSDCIIEPVRGPLIPGFAAVKKAAKDAGAYGCTISGAGPTCVAVTDGQQQGERIAEAMVQAFRQSGPLEVNSARVVRLDHEGARSI</sequence>
<comment type="pathway">
    <text evidence="1">Amino-acid biosynthesis; L-threonine biosynthesis; L-threonine from L-aspartate: step 4/5.</text>
</comment>
<evidence type="ECO:0000313" key="14">
    <source>
        <dbReference type="EMBL" id="CAK0782134.1"/>
    </source>
</evidence>
<dbReference type="SUPFAM" id="SSF54211">
    <property type="entry name" value="Ribosomal protein S5 domain 2-like"/>
    <property type="match status" value="1"/>
</dbReference>
<dbReference type="InterPro" id="IPR006203">
    <property type="entry name" value="GHMP_knse_ATP-bd_CS"/>
</dbReference>
<evidence type="ECO:0000256" key="1">
    <source>
        <dbReference type="ARBA" id="ARBA00005015"/>
    </source>
</evidence>
<dbReference type="InterPro" id="IPR014721">
    <property type="entry name" value="Ribsml_uS5_D2-typ_fold_subgr"/>
</dbReference>
<protein>
    <recommendedName>
        <fullName evidence="4">Homoserine kinase</fullName>
        <ecNumber evidence="3">2.7.1.39</ecNumber>
    </recommendedName>
</protein>
<evidence type="ECO:0000259" key="13">
    <source>
        <dbReference type="Pfam" id="PF08544"/>
    </source>
</evidence>
<dbReference type="PIRSF" id="PIRSF000676">
    <property type="entry name" value="Homoser_kin"/>
    <property type="match status" value="1"/>
</dbReference>
<feature type="domain" description="GHMP kinase N-terminal" evidence="12">
    <location>
        <begin position="49"/>
        <end position="130"/>
    </location>
</feature>
<keyword evidence="9" id="KW-0418">Kinase</keyword>
<dbReference type="Pfam" id="PF00288">
    <property type="entry name" value="GHMP_kinases_N"/>
    <property type="match status" value="1"/>
</dbReference>
<dbReference type="GO" id="GO:0005524">
    <property type="term" value="F:ATP binding"/>
    <property type="evidence" value="ECO:0007669"/>
    <property type="project" value="UniProtKB-KW"/>
</dbReference>
<keyword evidence="7" id="KW-0791">Threonine biosynthesis</keyword>
<dbReference type="GO" id="GO:0004413">
    <property type="term" value="F:homoserine kinase activity"/>
    <property type="evidence" value="ECO:0007669"/>
    <property type="project" value="UniProtKB-EC"/>
</dbReference>
<dbReference type="PANTHER" id="PTHR20861:SF1">
    <property type="entry name" value="HOMOSERINE KINASE"/>
    <property type="match status" value="1"/>
</dbReference>
<evidence type="ECO:0000313" key="15">
    <source>
        <dbReference type="Proteomes" id="UP001314263"/>
    </source>
</evidence>
<comment type="caution">
    <text evidence="14">The sequence shown here is derived from an EMBL/GenBank/DDBJ whole genome shotgun (WGS) entry which is preliminary data.</text>
</comment>
<dbReference type="NCBIfam" id="NF002288">
    <property type="entry name" value="PRK01212.1-4"/>
    <property type="match status" value="1"/>
</dbReference>
<dbReference type="InterPro" id="IPR006204">
    <property type="entry name" value="GHMP_kinase_N_dom"/>
</dbReference>
<dbReference type="GO" id="GO:0009088">
    <property type="term" value="P:threonine biosynthetic process"/>
    <property type="evidence" value="ECO:0007669"/>
    <property type="project" value="UniProtKB-KW"/>
</dbReference>
<dbReference type="Proteomes" id="UP001314263">
    <property type="component" value="Unassembled WGS sequence"/>
</dbReference>
<name>A0AAV1I4Q4_9CHLO</name>
<comment type="similarity">
    <text evidence="2">Belongs to the GHMP kinase family. Homoserine kinase subfamily.</text>
</comment>
<gene>
    <name evidence="14" type="ORF">CVIRNUC_005578</name>
</gene>
<evidence type="ECO:0000256" key="11">
    <source>
        <dbReference type="ARBA" id="ARBA00049913"/>
    </source>
</evidence>
<keyword evidence="15" id="KW-1185">Reference proteome</keyword>
<evidence type="ECO:0000256" key="8">
    <source>
        <dbReference type="ARBA" id="ARBA00022741"/>
    </source>
</evidence>
<evidence type="ECO:0000256" key="5">
    <source>
        <dbReference type="ARBA" id="ARBA00022605"/>
    </source>
</evidence>
<comment type="catalytic activity">
    <reaction evidence="11">
        <text>L-homoserine + ATP = O-phospho-L-homoserine + ADP + H(+)</text>
        <dbReference type="Rhea" id="RHEA:13985"/>
        <dbReference type="ChEBI" id="CHEBI:15378"/>
        <dbReference type="ChEBI" id="CHEBI:30616"/>
        <dbReference type="ChEBI" id="CHEBI:57476"/>
        <dbReference type="ChEBI" id="CHEBI:57590"/>
        <dbReference type="ChEBI" id="CHEBI:456216"/>
        <dbReference type="EC" id="2.7.1.39"/>
    </reaction>
    <physiologicalReaction direction="left-to-right" evidence="11">
        <dbReference type="Rhea" id="RHEA:13986"/>
    </physiologicalReaction>
</comment>
<dbReference type="PANTHER" id="PTHR20861">
    <property type="entry name" value="HOMOSERINE/4-DIPHOSPHOCYTIDYL-2-C-METHYL-D-ERYTHRITOL KINASE"/>
    <property type="match status" value="1"/>
</dbReference>
<evidence type="ECO:0000256" key="3">
    <source>
        <dbReference type="ARBA" id="ARBA00012078"/>
    </source>
</evidence>
<evidence type="ECO:0000256" key="7">
    <source>
        <dbReference type="ARBA" id="ARBA00022697"/>
    </source>
</evidence>
<reference evidence="14 15" key="1">
    <citation type="submission" date="2023-10" db="EMBL/GenBank/DDBJ databases">
        <authorList>
            <person name="Maclean D."/>
            <person name="Macfadyen A."/>
        </authorList>
    </citation>
    <scope>NUCLEOTIDE SEQUENCE [LARGE SCALE GENOMIC DNA]</scope>
</reference>
<dbReference type="InterPro" id="IPR020568">
    <property type="entry name" value="Ribosomal_Su5_D2-typ_SF"/>
</dbReference>
<keyword evidence="8" id="KW-0547">Nucleotide-binding</keyword>
<evidence type="ECO:0000256" key="2">
    <source>
        <dbReference type="ARBA" id="ARBA00007370"/>
    </source>
</evidence>
<dbReference type="InterPro" id="IPR036554">
    <property type="entry name" value="GHMP_kinase_C_sf"/>
</dbReference>
<keyword evidence="5" id="KW-0028">Amino-acid biosynthesis</keyword>
<evidence type="ECO:0000256" key="9">
    <source>
        <dbReference type="ARBA" id="ARBA00022777"/>
    </source>
</evidence>
<feature type="domain" description="GHMP kinase C-terminal" evidence="13">
    <location>
        <begin position="192"/>
        <end position="268"/>
    </location>
</feature>
<dbReference type="EC" id="2.7.1.39" evidence="3"/>
<evidence type="ECO:0000256" key="4">
    <source>
        <dbReference type="ARBA" id="ARBA00017858"/>
    </source>
</evidence>
<dbReference type="SUPFAM" id="SSF55060">
    <property type="entry name" value="GHMP Kinase, C-terminal domain"/>
    <property type="match status" value="1"/>
</dbReference>
<evidence type="ECO:0000256" key="10">
    <source>
        <dbReference type="ARBA" id="ARBA00022840"/>
    </source>
</evidence>
<dbReference type="PRINTS" id="PR00958">
    <property type="entry name" value="HOMSERKINASE"/>
</dbReference>
<evidence type="ECO:0000256" key="6">
    <source>
        <dbReference type="ARBA" id="ARBA00022679"/>
    </source>
</evidence>
<dbReference type="AlphaFoldDB" id="A0AAV1I4Q4"/>
<proteinExistence type="inferred from homology"/>
<dbReference type="EMBL" id="CAUYUE010000006">
    <property type="protein sequence ID" value="CAK0782134.1"/>
    <property type="molecule type" value="Genomic_DNA"/>
</dbReference>
<dbReference type="Gene3D" id="3.30.230.10">
    <property type="match status" value="1"/>
</dbReference>
<keyword evidence="6" id="KW-0808">Transferase</keyword>
<dbReference type="Gene3D" id="3.30.70.890">
    <property type="entry name" value="GHMP kinase, C-terminal domain"/>
    <property type="match status" value="1"/>
</dbReference>
<dbReference type="InterPro" id="IPR000870">
    <property type="entry name" value="Homoserine_kinase"/>
</dbReference>
<accession>A0AAV1I4Q4</accession>
<dbReference type="NCBIfam" id="TIGR00191">
    <property type="entry name" value="thrB"/>
    <property type="match status" value="1"/>
</dbReference>
<evidence type="ECO:0000259" key="12">
    <source>
        <dbReference type="Pfam" id="PF00288"/>
    </source>
</evidence>
<dbReference type="Pfam" id="PF08544">
    <property type="entry name" value="GHMP_kinases_C"/>
    <property type="match status" value="1"/>
</dbReference>
<organism evidence="14 15">
    <name type="scientific">Coccomyxa viridis</name>
    <dbReference type="NCBI Taxonomy" id="1274662"/>
    <lineage>
        <taxon>Eukaryota</taxon>
        <taxon>Viridiplantae</taxon>
        <taxon>Chlorophyta</taxon>
        <taxon>core chlorophytes</taxon>
        <taxon>Trebouxiophyceae</taxon>
        <taxon>Trebouxiophyceae incertae sedis</taxon>
        <taxon>Coccomyxaceae</taxon>
        <taxon>Coccomyxa</taxon>
    </lineage>
</organism>
<keyword evidence="10" id="KW-0067">ATP-binding</keyword>
<dbReference type="PROSITE" id="PS00627">
    <property type="entry name" value="GHMP_KINASES_ATP"/>
    <property type="match status" value="1"/>
</dbReference>